<evidence type="ECO:0000256" key="1">
    <source>
        <dbReference type="ARBA" id="ARBA00004141"/>
    </source>
</evidence>
<keyword evidence="3" id="KW-0813">Transport</keyword>
<keyword evidence="4 10" id="KW-0812">Transmembrane</keyword>
<evidence type="ECO:0000256" key="8">
    <source>
        <dbReference type="ARBA" id="ARBA00023136"/>
    </source>
</evidence>
<organism evidence="12 13">
    <name type="scientific">Cerrena zonata</name>
    <dbReference type="NCBI Taxonomy" id="2478898"/>
    <lineage>
        <taxon>Eukaryota</taxon>
        <taxon>Fungi</taxon>
        <taxon>Dikarya</taxon>
        <taxon>Basidiomycota</taxon>
        <taxon>Agaricomycotina</taxon>
        <taxon>Agaricomycetes</taxon>
        <taxon>Polyporales</taxon>
        <taxon>Cerrenaceae</taxon>
        <taxon>Cerrena</taxon>
    </lineage>
</organism>
<dbReference type="Gene3D" id="1.10.357.20">
    <property type="entry name" value="SLC41 divalent cation transporters, integral membrane domain"/>
    <property type="match status" value="2"/>
</dbReference>
<feature type="transmembrane region" description="Helical" evidence="10">
    <location>
        <begin position="290"/>
        <end position="314"/>
    </location>
</feature>
<protein>
    <recommendedName>
        <fullName evidence="11">SLC41A/MgtE integral membrane domain-containing protein</fullName>
    </recommendedName>
</protein>
<feature type="compositionally biased region" description="Basic and acidic residues" evidence="9">
    <location>
        <begin position="71"/>
        <end position="87"/>
    </location>
</feature>
<feature type="region of interest" description="Disordered" evidence="9">
    <location>
        <begin position="1"/>
        <end position="24"/>
    </location>
</feature>
<feature type="transmembrane region" description="Helical" evidence="10">
    <location>
        <begin position="174"/>
        <end position="200"/>
    </location>
</feature>
<accession>A0AAW0GC38</accession>
<evidence type="ECO:0000256" key="4">
    <source>
        <dbReference type="ARBA" id="ARBA00022692"/>
    </source>
</evidence>
<comment type="caution">
    <text evidence="12">The sequence shown here is derived from an EMBL/GenBank/DDBJ whole genome shotgun (WGS) entry which is preliminary data.</text>
</comment>
<feature type="transmembrane region" description="Helical" evidence="10">
    <location>
        <begin position="320"/>
        <end position="341"/>
    </location>
</feature>
<proteinExistence type="inferred from homology"/>
<evidence type="ECO:0000256" key="10">
    <source>
        <dbReference type="SAM" id="Phobius"/>
    </source>
</evidence>
<feature type="domain" description="SLC41A/MgtE integral membrane" evidence="11">
    <location>
        <begin position="138"/>
        <end position="306"/>
    </location>
</feature>
<evidence type="ECO:0000256" key="2">
    <source>
        <dbReference type="ARBA" id="ARBA00009749"/>
    </source>
</evidence>
<evidence type="ECO:0000256" key="6">
    <source>
        <dbReference type="ARBA" id="ARBA00022989"/>
    </source>
</evidence>
<dbReference type="Proteomes" id="UP001385951">
    <property type="component" value="Unassembled WGS sequence"/>
</dbReference>
<evidence type="ECO:0000256" key="9">
    <source>
        <dbReference type="SAM" id="MobiDB-lite"/>
    </source>
</evidence>
<feature type="transmembrane region" description="Helical" evidence="10">
    <location>
        <begin position="353"/>
        <end position="375"/>
    </location>
</feature>
<feature type="domain" description="SLC41A/MgtE integral membrane" evidence="11">
    <location>
        <begin position="387"/>
        <end position="523"/>
    </location>
</feature>
<dbReference type="InterPro" id="IPR045349">
    <property type="entry name" value="SLC41A1-3"/>
</dbReference>
<evidence type="ECO:0000256" key="3">
    <source>
        <dbReference type="ARBA" id="ARBA00022448"/>
    </source>
</evidence>
<feature type="region of interest" description="Disordered" evidence="9">
    <location>
        <begin position="36"/>
        <end position="87"/>
    </location>
</feature>
<feature type="transmembrane region" description="Helical" evidence="10">
    <location>
        <begin position="257"/>
        <end position="278"/>
    </location>
</feature>
<feature type="transmembrane region" description="Helical" evidence="10">
    <location>
        <begin position="436"/>
        <end position="460"/>
    </location>
</feature>
<name>A0AAW0GC38_9APHY</name>
<evidence type="ECO:0000256" key="7">
    <source>
        <dbReference type="ARBA" id="ARBA00023065"/>
    </source>
</evidence>
<keyword evidence="7" id="KW-0406">Ion transport</keyword>
<keyword evidence="6 10" id="KW-1133">Transmembrane helix</keyword>
<dbReference type="PANTHER" id="PTHR16228">
    <property type="entry name" value="DIVALENT CATION TRANSPORTER SOLUTE CARRIER FAMILY 41"/>
    <property type="match status" value="1"/>
</dbReference>
<feature type="transmembrane region" description="Helical" evidence="10">
    <location>
        <begin position="466"/>
        <end position="490"/>
    </location>
</feature>
<dbReference type="InterPro" id="IPR006667">
    <property type="entry name" value="SLC41_membr_dom"/>
</dbReference>
<evidence type="ECO:0000259" key="11">
    <source>
        <dbReference type="Pfam" id="PF01769"/>
    </source>
</evidence>
<feature type="transmembrane region" description="Helical" evidence="10">
    <location>
        <begin position="381"/>
        <end position="400"/>
    </location>
</feature>
<comment type="subcellular location">
    <subcellularLocation>
        <location evidence="1">Membrane</location>
        <topology evidence="1">Multi-pass membrane protein</topology>
    </subcellularLocation>
</comment>
<evidence type="ECO:0000313" key="13">
    <source>
        <dbReference type="Proteomes" id="UP001385951"/>
    </source>
</evidence>
<reference evidence="12 13" key="1">
    <citation type="submission" date="2022-09" db="EMBL/GenBank/DDBJ databases">
        <authorList>
            <person name="Palmer J.M."/>
        </authorList>
    </citation>
    <scope>NUCLEOTIDE SEQUENCE [LARGE SCALE GENOMIC DNA]</scope>
    <source>
        <strain evidence="12 13">DSM 7382</strain>
    </source>
</reference>
<comment type="similarity">
    <text evidence="2">Belongs to the SLC41A transporter family.</text>
</comment>
<evidence type="ECO:0000313" key="12">
    <source>
        <dbReference type="EMBL" id="KAK7688894.1"/>
    </source>
</evidence>
<evidence type="ECO:0000256" key="5">
    <source>
        <dbReference type="ARBA" id="ARBA00022842"/>
    </source>
</evidence>
<dbReference type="PANTHER" id="PTHR16228:SF7">
    <property type="entry name" value="SLC41A_MGTE INTEGRAL MEMBRANE DOMAIN-CONTAINING PROTEIN"/>
    <property type="match status" value="1"/>
</dbReference>
<dbReference type="GO" id="GO:0005886">
    <property type="term" value="C:plasma membrane"/>
    <property type="evidence" value="ECO:0007669"/>
    <property type="project" value="TreeGrafter"/>
</dbReference>
<dbReference type="EMBL" id="JASBNA010000009">
    <property type="protein sequence ID" value="KAK7688894.1"/>
    <property type="molecule type" value="Genomic_DNA"/>
</dbReference>
<keyword evidence="8 10" id="KW-0472">Membrane</keyword>
<dbReference type="InterPro" id="IPR036739">
    <property type="entry name" value="SLC41_membr_dom_sf"/>
</dbReference>
<keyword evidence="13" id="KW-1185">Reference proteome</keyword>
<dbReference type="SUPFAM" id="SSF161093">
    <property type="entry name" value="MgtE membrane domain-like"/>
    <property type="match status" value="2"/>
</dbReference>
<feature type="transmembrane region" description="Helical" evidence="10">
    <location>
        <begin position="511"/>
        <end position="533"/>
    </location>
</feature>
<keyword evidence="5" id="KW-0460">Magnesium</keyword>
<sequence length="541" mass="58348">MAGSYELLDAERPASPSDSGSDTIEMDVLDEIAVTPAPHLRQTPYIHDSHVEDSDSEDEDDGERALLTPNAHDRARGRERIPSREHDGSVWAQAKRIVIETAPTLLLTTIGLLFTGELLNSVSHWKAMVRVDELIMIIPVVLNLKGNLEMNLSARLGTAANLGQLDKPDIRRSIILGNLSLLQVQATLVSFVAAVVAFGLSRILPRPNNEHQTGVSNDPATSTLFTLRMLQARRPRPSIPQGSPGGPIEFLMTASSAMSAACLSSVLLGSFMCGLVVLCRKLGFDPDNIAPPVASCLGDLVTLLLLGSVSTIYINLINTPLSLIMIILIALSGVGWVFVTRRNPHVSHLLKEGWVPLFAAMVISSGTGIVLDTFVARYEGFALLAVVISGLPGSAGSIFVSRLSTAFHTAAISSTRLPSSSLDLLKSQAPAPSPKLVMITLVCVTFPVELIFLGVLRALGWLQFPIFFVLFSILFFCIAVIVSLTIARYLTQFLWSRGLDPDMYAMPIHSALVDLISQLLLVCCFEIVSLLGIKVKSPKSG</sequence>
<dbReference type="Pfam" id="PF01769">
    <property type="entry name" value="MgtE"/>
    <property type="match status" value="2"/>
</dbReference>
<dbReference type="GO" id="GO:0008324">
    <property type="term" value="F:monoatomic cation transmembrane transporter activity"/>
    <property type="evidence" value="ECO:0007669"/>
    <property type="project" value="InterPro"/>
</dbReference>
<dbReference type="AlphaFoldDB" id="A0AAW0GC38"/>
<gene>
    <name evidence="12" type="ORF">QCA50_007585</name>
</gene>